<comment type="subcellular location">
    <subcellularLocation>
        <location evidence="1">Membrane</location>
        <topology evidence="1">Multi-pass membrane protein</topology>
    </subcellularLocation>
</comment>
<dbReference type="InterPro" id="IPR008661">
    <property type="entry name" value="L6_membrane"/>
</dbReference>
<reference evidence="7 8" key="1">
    <citation type="journal article" date="2022" name="Gigascience">
        <title>A chromosome-level genome assembly and annotation of the desert horned lizard, Phrynosoma platyrhinos, provides insight into chromosomal rearrangements among reptiles.</title>
        <authorList>
            <person name="Koochekian N."/>
            <person name="Ascanio A."/>
            <person name="Farleigh K."/>
            <person name="Card D.C."/>
            <person name="Schield D.R."/>
            <person name="Castoe T.A."/>
            <person name="Jezkova T."/>
        </authorList>
    </citation>
    <scope>NUCLEOTIDE SEQUENCE [LARGE SCALE GENOMIC DNA]</scope>
    <source>
        <strain evidence="7">NK-2021</strain>
    </source>
</reference>
<dbReference type="EMBL" id="JAIPUX010001880">
    <property type="protein sequence ID" value="KAH0623970.1"/>
    <property type="molecule type" value="Genomic_DNA"/>
</dbReference>
<keyword evidence="8" id="KW-1185">Reference proteome</keyword>
<dbReference type="Proteomes" id="UP000826234">
    <property type="component" value="Unassembled WGS sequence"/>
</dbReference>
<accession>A0ABQ7T315</accession>
<feature type="transmembrane region" description="Helical" evidence="6">
    <location>
        <begin position="53"/>
        <end position="73"/>
    </location>
</feature>
<evidence type="ECO:0000256" key="5">
    <source>
        <dbReference type="ARBA" id="ARBA00023136"/>
    </source>
</evidence>
<keyword evidence="3 6" id="KW-0812">Transmembrane</keyword>
<gene>
    <name evidence="7" type="ORF">JD844_007198</name>
</gene>
<sequence length="101" mass="10892">MCVGTCARILGPGLLILGLLSIIASLFLLFPNWESRYLNMGLITKKAILMPGLWGGGMLVSGYFSNLVFSRIFPKFSPLQFRSQALDGGGAALATLEIAKR</sequence>
<evidence type="ECO:0000256" key="1">
    <source>
        <dbReference type="ARBA" id="ARBA00004141"/>
    </source>
</evidence>
<protein>
    <submittedName>
        <fullName evidence="7">Uncharacterized protein</fullName>
    </submittedName>
</protein>
<organism evidence="7 8">
    <name type="scientific">Phrynosoma platyrhinos</name>
    <name type="common">Desert horned lizard</name>
    <dbReference type="NCBI Taxonomy" id="52577"/>
    <lineage>
        <taxon>Eukaryota</taxon>
        <taxon>Metazoa</taxon>
        <taxon>Chordata</taxon>
        <taxon>Craniata</taxon>
        <taxon>Vertebrata</taxon>
        <taxon>Euteleostomi</taxon>
        <taxon>Lepidosauria</taxon>
        <taxon>Squamata</taxon>
        <taxon>Bifurcata</taxon>
        <taxon>Unidentata</taxon>
        <taxon>Episquamata</taxon>
        <taxon>Toxicofera</taxon>
        <taxon>Iguania</taxon>
        <taxon>Phrynosomatidae</taxon>
        <taxon>Phrynosomatinae</taxon>
        <taxon>Phrynosoma</taxon>
    </lineage>
</organism>
<evidence type="ECO:0000313" key="7">
    <source>
        <dbReference type="EMBL" id="KAH0623970.1"/>
    </source>
</evidence>
<evidence type="ECO:0000313" key="8">
    <source>
        <dbReference type="Proteomes" id="UP000826234"/>
    </source>
</evidence>
<evidence type="ECO:0000256" key="4">
    <source>
        <dbReference type="ARBA" id="ARBA00022989"/>
    </source>
</evidence>
<proteinExistence type="inferred from homology"/>
<comment type="caution">
    <text evidence="7">The sequence shown here is derived from an EMBL/GenBank/DDBJ whole genome shotgun (WGS) entry which is preliminary data.</text>
</comment>
<evidence type="ECO:0000256" key="2">
    <source>
        <dbReference type="ARBA" id="ARBA00006193"/>
    </source>
</evidence>
<name>A0ABQ7T315_PHRPL</name>
<dbReference type="Pfam" id="PF05805">
    <property type="entry name" value="L6_membrane"/>
    <property type="match status" value="1"/>
</dbReference>
<dbReference type="PANTHER" id="PTHR14198:SF22">
    <property type="entry name" value="TRANSMEMBRANE 4 L6 FAMILY MEMBER 19"/>
    <property type="match status" value="1"/>
</dbReference>
<keyword evidence="4 6" id="KW-1133">Transmembrane helix</keyword>
<dbReference type="PANTHER" id="PTHR14198">
    <property type="entry name" value="TRANSMEMBRANE 4 L6 FAMILY MEMBER 1-RELATED"/>
    <property type="match status" value="1"/>
</dbReference>
<evidence type="ECO:0000256" key="3">
    <source>
        <dbReference type="ARBA" id="ARBA00022692"/>
    </source>
</evidence>
<evidence type="ECO:0000256" key="6">
    <source>
        <dbReference type="SAM" id="Phobius"/>
    </source>
</evidence>
<feature type="transmembrane region" description="Helical" evidence="6">
    <location>
        <begin position="12"/>
        <end position="33"/>
    </location>
</feature>
<comment type="similarity">
    <text evidence="2">Belongs to the L6 tetraspanin family.</text>
</comment>
<keyword evidence="5 6" id="KW-0472">Membrane</keyword>